<dbReference type="PANTHER" id="PTHR30483">
    <property type="entry name" value="LEUCINE-SPECIFIC-BINDING PROTEIN"/>
    <property type="match status" value="1"/>
</dbReference>
<feature type="chain" id="PRO_5037571258" evidence="4">
    <location>
        <begin position="24"/>
        <end position="417"/>
    </location>
</feature>
<evidence type="ECO:0000256" key="1">
    <source>
        <dbReference type="ARBA" id="ARBA00010062"/>
    </source>
</evidence>
<accession>A0A916TWS3</accession>
<comment type="caution">
    <text evidence="6">The sequence shown here is derived from an EMBL/GenBank/DDBJ whole genome shotgun (WGS) entry which is preliminary data.</text>
</comment>
<organism evidence="6 7">
    <name type="scientific">Chelatococcus reniformis</name>
    <dbReference type="NCBI Taxonomy" id="1494448"/>
    <lineage>
        <taxon>Bacteria</taxon>
        <taxon>Pseudomonadati</taxon>
        <taxon>Pseudomonadota</taxon>
        <taxon>Alphaproteobacteria</taxon>
        <taxon>Hyphomicrobiales</taxon>
        <taxon>Chelatococcaceae</taxon>
        <taxon>Chelatococcus</taxon>
    </lineage>
</organism>
<reference evidence="6" key="2">
    <citation type="submission" date="2020-09" db="EMBL/GenBank/DDBJ databases">
        <authorList>
            <person name="Sun Q."/>
            <person name="Zhou Y."/>
        </authorList>
    </citation>
    <scope>NUCLEOTIDE SEQUENCE</scope>
    <source>
        <strain evidence="6">CGMCC 1.12919</strain>
    </source>
</reference>
<dbReference type="SUPFAM" id="SSF53822">
    <property type="entry name" value="Periplasmic binding protein-like I"/>
    <property type="match status" value="1"/>
</dbReference>
<evidence type="ECO:0000259" key="5">
    <source>
        <dbReference type="Pfam" id="PF13458"/>
    </source>
</evidence>
<keyword evidence="2 4" id="KW-0732">Signal</keyword>
<dbReference type="Pfam" id="PF13458">
    <property type="entry name" value="Peripla_BP_6"/>
    <property type="match status" value="1"/>
</dbReference>
<sequence>MMVKGRLCLAALASLLMSGVAFAQEKIKVGVTATLEGTYTVLGEDGMRGFQTALNKLGKKVGDKELEFVVASTDATPDSAVRAVRKLIEQDKVQILLSPLSGDEGIAVKNFAKTRPELTFVNAASGAQETTFVDPAPNFFRYNMDGAQWQVGLGKYAYDTKGYRNIATVGEDYSFIYTQVFGLVLEFCGAGGKITSRQWVPLGTKDFASVIAALPDDVDAIYLGLGGADAVNFLNQYQQAGGKAHLLGGSIMVDQTILSAKGNAKNALIGTIAASGQADTWDDPGWQAFVKDYQAAFPPEKRFPSPSLLATNYYNATTALILGLRKVNGDLGDNQSKLKAALAAIELDAPNGKIKLDANRQAIGTNFVTEVVDDGKGALFSKVAKVIPNVNQTLGYDPAVFAKIGLPSRTVPECKKY</sequence>
<feature type="domain" description="Leucine-binding protein" evidence="5">
    <location>
        <begin position="26"/>
        <end position="376"/>
    </location>
</feature>
<dbReference type="EMBL" id="BMGG01000001">
    <property type="protein sequence ID" value="GGC47293.1"/>
    <property type="molecule type" value="Genomic_DNA"/>
</dbReference>
<dbReference type="Proteomes" id="UP000637002">
    <property type="component" value="Unassembled WGS sequence"/>
</dbReference>
<keyword evidence="3" id="KW-0029">Amino-acid transport</keyword>
<dbReference type="AlphaFoldDB" id="A0A916TWS3"/>
<reference evidence="6" key="1">
    <citation type="journal article" date="2014" name="Int. J. Syst. Evol. Microbiol.">
        <title>Complete genome sequence of Corynebacterium casei LMG S-19264T (=DSM 44701T), isolated from a smear-ripened cheese.</title>
        <authorList>
            <consortium name="US DOE Joint Genome Institute (JGI-PGF)"/>
            <person name="Walter F."/>
            <person name="Albersmeier A."/>
            <person name="Kalinowski J."/>
            <person name="Ruckert C."/>
        </authorList>
    </citation>
    <scope>NUCLEOTIDE SEQUENCE</scope>
    <source>
        <strain evidence="6">CGMCC 1.12919</strain>
    </source>
</reference>
<name>A0A916TWS3_9HYPH</name>
<feature type="signal peptide" evidence="4">
    <location>
        <begin position="1"/>
        <end position="23"/>
    </location>
</feature>
<dbReference type="InterPro" id="IPR028081">
    <property type="entry name" value="Leu-bd"/>
</dbReference>
<gene>
    <name evidence="6" type="ORF">GCM10010994_03070</name>
</gene>
<evidence type="ECO:0000256" key="3">
    <source>
        <dbReference type="ARBA" id="ARBA00022970"/>
    </source>
</evidence>
<keyword evidence="7" id="KW-1185">Reference proteome</keyword>
<evidence type="ECO:0000313" key="6">
    <source>
        <dbReference type="EMBL" id="GGC47293.1"/>
    </source>
</evidence>
<dbReference type="InterPro" id="IPR051010">
    <property type="entry name" value="BCAA_transport"/>
</dbReference>
<comment type="similarity">
    <text evidence="1">Belongs to the leucine-binding protein family.</text>
</comment>
<dbReference type="InterPro" id="IPR028082">
    <property type="entry name" value="Peripla_BP_I"/>
</dbReference>
<evidence type="ECO:0000256" key="4">
    <source>
        <dbReference type="SAM" id="SignalP"/>
    </source>
</evidence>
<evidence type="ECO:0000256" key="2">
    <source>
        <dbReference type="ARBA" id="ARBA00022729"/>
    </source>
</evidence>
<proteinExistence type="inferred from homology"/>
<dbReference type="CDD" id="cd06332">
    <property type="entry name" value="PBP1_aromatic_compounds-like"/>
    <property type="match status" value="1"/>
</dbReference>
<dbReference type="GO" id="GO:0006865">
    <property type="term" value="P:amino acid transport"/>
    <property type="evidence" value="ECO:0007669"/>
    <property type="project" value="UniProtKB-KW"/>
</dbReference>
<keyword evidence="3" id="KW-0813">Transport</keyword>
<protein>
    <submittedName>
        <fullName evidence="6">ABC transporter substrate-binding protein</fullName>
    </submittedName>
</protein>
<dbReference type="PANTHER" id="PTHR30483:SF6">
    <property type="entry name" value="PERIPLASMIC BINDING PROTEIN OF ABC TRANSPORTER FOR NATURAL AMINO ACIDS"/>
    <property type="match status" value="1"/>
</dbReference>
<evidence type="ECO:0000313" key="7">
    <source>
        <dbReference type="Proteomes" id="UP000637002"/>
    </source>
</evidence>
<dbReference type="Gene3D" id="3.40.50.2300">
    <property type="match status" value="2"/>
</dbReference>